<dbReference type="HAMAP" id="MF_01972">
    <property type="entry name" value="T23O"/>
    <property type="match status" value="1"/>
</dbReference>
<dbReference type="SUPFAM" id="SSF140959">
    <property type="entry name" value="Indolic compounds 2,3-dioxygenase-like"/>
    <property type="match status" value="1"/>
</dbReference>
<protein>
    <recommendedName>
        <fullName evidence="7">Tryptophan 2,3-dioxygenase</fullName>
        <shortName evidence="7">TDO</shortName>
        <ecNumber evidence="7">1.13.11.11</ecNumber>
    </recommendedName>
    <alternativeName>
        <fullName evidence="7">Tryptamin 2,3-dioxygenase</fullName>
    </alternativeName>
    <alternativeName>
        <fullName evidence="7">Tryptophan oxygenase</fullName>
        <shortName evidence="7">TO</shortName>
        <shortName evidence="7">TRPO</shortName>
    </alternativeName>
    <alternativeName>
        <fullName evidence="7">Tryptophan pyrrolase</fullName>
    </alternativeName>
    <alternativeName>
        <fullName evidence="7">Tryptophanase</fullName>
    </alternativeName>
</protein>
<keyword evidence="6 7" id="KW-0823">Tryptophan catabolism</keyword>
<feature type="binding site" evidence="7">
    <location>
        <position position="118"/>
    </location>
    <ligand>
        <name>substrate</name>
    </ligand>
</feature>
<evidence type="ECO:0000256" key="7">
    <source>
        <dbReference type="HAMAP-Rule" id="MF_01972"/>
    </source>
</evidence>
<dbReference type="Proteomes" id="UP001250932">
    <property type="component" value="Unassembled WGS sequence"/>
</dbReference>
<dbReference type="InterPro" id="IPR037217">
    <property type="entry name" value="Trp/Indoleamine_2_3_dOase-like"/>
</dbReference>
<evidence type="ECO:0000313" key="8">
    <source>
        <dbReference type="EMBL" id="MDT7041323.1"/>
    </source>
</evidence>
<evidence type="ECO:0000256" key="4">
    <source>
        <dbReference type="ARBA" id="ARBA00023002"/>
    </source>
</evidence>
<comment type="catalytic activity">
    <reaction evidence="7">
        <text>L-tryptophan + O2 = N-formyl-L-kynurenine</text>
        <dbReference type="Rhea" id="RHEA:24536"/>
        <dbReference type="ChEBI" id="CHEBI:15379"/>
        <dbReference type="ChEBI" id="CHEBI:57912"/>
        <dbReference type="ChEBI" id="CHEBI:58629"/>
        <dbReference type="EC" id="1.13.11.11"/>
    </reaction>
</comment>
<keyword evidence="3 7" id="KW-0223">Dioxygenase</keyword>
<dbReference type="GO" id="GO:0004833">
    <property type="term" value="F:L-tryptophan 2,3-dioxygenase activity"/>
    <property type="evidence" value="ECO:0007669"/>
    <property type="project" value="UniProtKB-EC"/>
</dbReference>
<evidence type="ECO:0000256" key="5">
    <source>
        <dbReference type="ARBA" id="ARBA00023004"/>
    </source>
</evidence>
<proteinExistence type="inferred from homology"/>
<dbReference type="Pfam" id="PF03301">
    <property type="entry name" value="Trp_dioxygenase"/>
    <property type="match status" value="2"/>
</dbReference>
<dbReference type="EMBL" id="JAQOUE010000001">
    <property type="protein sequence ID" value="MDT7041323.1"/>
    <property type="molecule type" value="Genomic_DNA"/>
</dbReference>
<evidence type="ECO:0000256" key="2">
    <source>
        <dbReference type="ARBA" id="ARBA00022723"/>
    </source>
</evidence>
<keyword evidence="4 7" id="KW-0560">Oxidoreductase</keyword>
<comment type="similarity">
    <text evidence="7">Belongs to the tryptophan 2,3-dioxygenase family.</text>
</comment>
<reference evidence="8 9" key="1">
    <citation type="journal article" date="2023" name="ISME J.">
        <title>Cultivation and genomic characterization of novel and ubiquitous marine nitrite-oxidizing bacteria from the Nitrospirales.</title>
        <authorList>
            <person name="Mueller A.J."/>
            <person name="Daebeler A."/>
            <person name="Herbold C.W."/>
            <person name="Kirkegaard R.H."/>
            <person name="Daims H."/>
        </authorList>
    </citation>
    <scope>NUCLEOTIDE SEQUENCE [LARGE SCALE GENOMIC DNA]</scope>
    <source>
        <strain evidence="8 9">EB</strain>
    </source>
</reference>
<organism evidence="8 9">
    <name type="scientific">Candidatus Nitronereus thalassa</name>
    <dbReference type="NCBI Taxonomy" id="3020898"/>
    <lineage>
        <taxon>Bacteria</taxon>
        <taxon>Pseudomonadati</taxon>
        <taxon>Nitrospirota</taxon>
        <taxon>Nitrospiria</taxon>
        <taxon>Nitrospirales</taxon>
        <taxon>Nitrospiraceae</taxon>
        <taxon>Candidatus Nitronereus</taxon>
    </lineage>
</organism>
<evidence type="ECO:0000256" key="3">
    <source>
        <dbReference type="ARBA" id="ARBA00022964"/>
    </source>
</evidence>
<comment type="cofactor">
    <cofactor evidence="7">
        <name>heme</name>
        <dbReference type="ChEBI" id="CHEBI:30413"/>
    </cofactor>
    <text evidence="7">Binds 1 heme group per subunit.</text>
</comment>
<keyword evidence="2 7" id="KW-0479">Metal-binding</keyword>
<dbReference type="NCBIfam" id="TIGR03036">
    <property type="entry name" value="trp_2_3_diox"/>
    <property type="match status" value="1"/>
</dbReference>
<dbReference type="EC" id="1.13.11.11" evidence="7"/>
<accession>A0ABU3K4M8</accession>
<keyword evidence="5 7" id="KW-0408">Iron</keyword>
<feature type="binding site" evidence="7">
    <location>
        <position position="255"/>
    </location>
    <ligand>
        <name>substrate</name>
    </ligand>
</feature>
<evidence type="ECO:0000313" key="9">
    <source>
        <dbReference type="Proteomes" id="UP001250932"/>
    </source>
</evidence>
<keyword evidence="1 7" id="KW-0349">Heme</keyword>
<gene>
    <name evidence="7 8" type="primary">kynA</name>
    <name evidence="8" type="ORF">PPG34_03115</name>
</gene>
<feature type="binding site" evidence="7">
    <location>
        <begin position="52"/>
        <end position="56"/>
    </location>
    <ligand>
        <name>substrate</name>
    </ligand>
</feature>
<dbReference type="InterPro" id="IPR004981">
    <property type="entry name" value="Trp_2_3_dOase"/>
</dbReference>
<keyword evidence="9" id="KW-1185">Reference proteome</keyword>
<evidence type="ECO:0000256" key="1">
    <source>
        <dbReference type="ARBA" id="ARBA00022617"/>
    </source>
</evidence>
<comment type="caution">
    <text evidence="8">The sequence shown here is derived from an EMBL/GenBank/DDBJ whole genome shotgun (WGS) entry which is preliminary data.</text>
</comment>
<name>A0ABU3K4M8_9BACT</name>
<sequence length="285" mass="33511">MSDSQKYGSELEKGIKLDLRGKLTYEEYLKLDRLLSAQNPLSDPPHHDELLFIIQHQTSELWMKLILHELQAAVVHIQQDHLNPCFKILSRVKQIQRQLFEQWAVLETLTPNEYAQFRKVLANASGFQSVQYREIEFILGNKNAAVTEVFQYSEQLYQEITKILHAPSLYDEFLRYLARCGYPIPAECLERDWSKPHVRNPNLIPIFKQIYDHPESQWNAYEMCEKLVDVEENFHLWRFRHLKTVERIIGYKRGTGGSSGVGYLKHALDLTFFPELFDVRTEIDG</sequence>
<dbReference type="InterPro" id="IPR017485">
    <property type="entry name" value="Trp_2-3-dOase_bac"/>
</dbReference>
<feature type="binding site" description="axial binding residue" evidence="7">
    <location>
        <position position="241"/>
    </location>
    <ligand>
        <name>heme</name>
        <dbReference type="ChEBI" id="CHEBI:30413"/>
    </ligand>
    <ligandPart>
        <name>Fe</name>
        <dbReference type="ChEBI" id="CHEBI:18248"/>
    </ligandPart>
</feature>
<comment type="pathway">
    <text evidence="7">Amino-acid degradation; L-tryptophan degradation via kynurenine pathway; L-kynurenine from L-tryptophan: step 1/2.</text>
</comment>
<comment type="function">
    <text evidence="7">Heme-dependent dioxygenase that catalyzes the oxidative cleavage of the L-tryptophan (L-Trp) pyrrole ring and converts L-tryptophan to N-formyl-L-kynurenine. Catalyzes the oxidative cleavage of the indole moiety.</text>
</comment>
<evidence type="ECO:0000256" key="6">
    <source>
        <dbReference type="ARBA" id="ARBA00023079"/>
    </source>
</evidence>
<feature type="binding site" evidence="7">
    <location>
        <position position="114"/>
    </location>
    <ligand>
        <name>substrate</name>
    </ligand>
</feature>
<dbReference type="PANTHER" id="PTHR10138">
    <property type="entry name" value="TRYPTOPHAN 2,3-DIOXYGENASE"/>
    <property type="match status" value="1"/>
</dbReference>
<dbReference type="PANTHER" id="PTHR10138:SF0">
    <property type="entry name" value="TRYPTOPHAN 2,3-DIOXYGENASE"/>
    <property type="match status" value="1"/>
</dbReference>
<comment type="subunit">
    <text evidence="7">Homotetramer.</text>
</comment>
<dbReference type="RefSeq" id="WP_313831678.1">
    <property type="nucleotide sequence ID" value="NZ_JAQOUE010000001.1"/>
</dbReference>
<dbReference type="Gene3D" id="1.20.58.480">
    <property type="match status" value="1"/>
</dbReference>